<accession>A0ABW2TSY6</accession>
<feature type="domain" description="DUF6896" evidence="1">
    <location>
        <begin position="6"/>
        <end position="129"/>
    </location>
</feature>
<sequence length="133" mass="14030">MTGAEREIEAYLGALAAVVDALGRGPLAAGNVGDLVRLYRARSIPKSGAVDERITYEMHGTGCLFVIDDQREVDVDISAAGRDAFDAWRVRRLASTSGTAAASALAELVEECDRMVGLGVLESLAPGWYSVSA</sequence>
<name>A0ABW2TSY6_9PSEU</name>
<evidence type="ECO:0000313" key="2">
    <source>
        <dbReference type="EMBL" id="MFC7616965.1"/>
    </source>
</evidence>
<organism evidence="2 3">
    <name type="scientific">Actinokineospora soli</name>
    <dbReference type="NCBI Taxonomy" id="1048753"/>
    <lineage>
        <taxon>Bacteria</taxon>
        <taxon>Bacillati</taxon>
        <taxon>Actinomycetota</taxon>
        <taxon>Actinomycetes</taxon>
        <taxon>Pseudonocardiales</taxon>
        <taxon>Pseudonocardiaceae</taxon>
        <taxon>Actinokineospora</taxon>
    </lineage>
</organism>
<proteinExistence type="predicted"/>
<dbReference type="InterPro" id="IPR054191">
    <property type="entry name" value="DUF6896"/>
</dbReference>
<dbReference type="EMBL" id="JBHTEY010000004">
    <property type="protein sequence ID" value="MFC7616965.1"/>
    <property type="molecule type" value="Genomic_DNA"/>
</dbReference>
<reference evidence="3" key="1">
    <citation type="journal article" date="2019" name="Int. J. Syst. Evol. Microbiol.">
        <title>The Global Catalogue of Microorganisms (GCM) 10K type strain sequencing project: providing services to taxonomists for standard genome sequencing and annotation.</title>
        <authorList>
            <consortium name="The Broad Institute Genomics Platform"/>
            <consortium name="The Broad Institute Genome Sequencing Center for Infectious Disease"/>
            <person name="Wu L."/>
            <person name="Ma J."/>
        </authorList>
    </citation>
    <scope>NUCLEOTIDE SEQUENCE [LARGE SCALE GENOMIC DNA]</scope>
    <source>
        <strain evidence="3">JCM 17695</strain>
    </source>
</reference>
<comment type="caution">
    <text evidence="2">The sequence shown here is derived from an EMBL/GenBank/DDBJ whole genome shotgun (WGS) entry which is preliminary data.</text>
</comment>
<dbReference type="Proteomes" id="UP001596512">
    <property type="component" value="Unassembled WGS sequence"/>
</dbReference>
<protein>
    <submittedName>
        <fullName evidence="2">DUF6896 domain-containing protein</fullName>
    </submittedName>
</protein>
<keyword evidence="3" id="KW-1185">Reference proteome</keyword>
<gene>
    <name evidence="2" type="ORF">ACFQV2_29485</name>
</gene>
<evidence type="ECO:0000313" key="3">
    <source>
        <dbReference type="Proteomes" id="UP001596512"/>
    </source>
</evidence>
<dbReference type="Pfam" id="PF21837">
    <property type="entry name" value="DUF6896"/>
    <property type="match status" value="1"/>
</dbReference>
<evidence type="ECO:0000259" key="1">
    <source>
        <dbReference type="Pfam" id="PF21837"/>
    </source>
</evidence>